<name>A0ABM0LWZ2_SACKO</name>
<dbReference type="PANTHER" id="PTHR14725:SF0">
    <property type="entry name" value="RIBOSOME-BINDING FACTOR A, MITOCHONDRIAL-RELATED"/>
    <property type="match status" value="1"/>
</dbReference>
<dbReference type="RefSeq" id="XP_006812283.1">
    <property type="nucleotide sequence ID" value="XM_006812220.1"/>
</dbReference>
<keyword evidence="1" id="KW-1185">Reference proteome</keyword>
<dbReference type="Gene3D" id="3.30.300.20">
    <property type="match status" value="1"/>
</dbReference>
<dbReference type="PANTHER" id="PTHR14725">
    <property type="entry name" value="RIBOSOME-BINDING FACTOR A, MITOCHONDRIAL-RELATED"/>
    <property type="match status" value="1"/>
</dbReference>
<dbReference type="InterPro" id="IPR023799">
    <property type="entry name" value="RbfA_dom_sf"/>
</dbReference>
<sequence>MNSLFNSIRLLHSNNMSPVNQKRLARLFKKTKKKFYLAGKSPTQLGLDFRSDLEQRPKSRHSSRLHIINTVLYQNLLDLINTNVISDELEELNVELIKVTMAGDFSACRVFWKASGDINEDKHIQELLNKYAGPVRHKLTQLRLIGFLPKVVFVKDKGEANRVEVERLLAVADLGPDEEEEDVTMETKYDKMDFILKPDRDTGSHPDSDLFNINHKELHSQIMKFKKKFPETEEKKDYKEFRLKKMNVRKYSKTEFYEYYDEDEDDEYVFEDENQDWKDEFKDLEDIKEK</sequence>
<dbReference type="Pfam" id="PF02033">
    <property type="entry name" value="RBFA"/>
    <property type="match status" value="1"/>
</dbReference>
<dbReference type="GeneID" id="102801106"/>
<reference evidence="2" key="1">
    <citation type="submission" date="2025-08" db="UniProtKB">
        <authorList>
            <consortium name="RefSeq"/>
        </authorList>
    </citation>
    <scope>IDENTIFICATION</scope>
    <source>
        <tissue evidence="2">Testes</tissue>
    </source>
</reference>
<dbReference type="InterPro" id="IPR015946">
    <property type="entry name" value="KH_dom-like_a/b"/>
</dbReference>
<protein>
    <submittedName>
        <fullName evidence="2">Ribosome-binding factor A, mitochondrial-like</fullName>
    </submittedName>
</protein>
<dbReference type="Proteomes" id="UP000694865">
    <property type="component" value="Unplaced"/>
</dbReference>
<gene>
    <name evidence="2" type="primary">LOC102801106</name>
</gene>
<proteinExistence type="predicted"/>
<dbReference type="SUPFAM" id="SSF89919">
    <property type="entry name" value="Ribosome-binding factor A, RbfA"/>
    <property type="match status" value="1"/>
</dbReference>
<dbReference type="InterPro" id="IPR039212">
    <property type="entry name" value="RBFA_mitochondrial"/>
</dbReference>
<organism evidence="1 2">
    <name type="scientific">Saccoglossus kowalevskii</name>
    <name type="common">Acorn worm</name>
    <dbReference type="NCBI Taxonomy" id="10224"/>
    <lineage>
        <taxon>Eukaryota</taxon>
        <taxon>Metazoa</taxon>
        <taxon>Hemichordata</taxon>
        <taxon>Enteropneusta</taxon>
        <taxon>Harrimaniidae</taxon>
        <taxon>Saccoglossus</taxon>
    </lineage>
</organism>
<evidence type="ECO:0000313" key="1">
    <source>
        <dbReference type="Proteomes" id="UP000694865"/>
    </source>
</evidence>
<accession>A0ABM0LWZ2</accession>
<dbReference type="InterPro" id="IPR000238">
    <property type="entry name" value="RbfA"/>
</dbReference>
<evidence type="ECO:0000313" key="2">
    <source>
        <dbReference type="RefSeq" id="XP_006812283.1"/>
    </source>
</evidence>